<proteinExistence type="predicted"/>
<dbReference type="InterPro" id="IPR025110">
    <property type="entry name" value="AMP-bd_C"/>
</dbReference>
<dbReference type="EMBL" id="JBIAQY010000004">
    <property type="protein sequence ID" value="MFF3569170.1"/>
    <property type="molecule type" value="Genomic_DNA"/>
</dbReference>
<evidence type="ECO:0000259" key="1">
    <source>
        <dbReference type="Pfam" id="PF00501"/>
    </source>
</evidence>
<accession>A0ABW6RYR4</accession>
<protein>
    <submittedName>
        <fullName evidence="3">Class I adenylate-forming enzyme family protein</fullName>
    </submittedName>
</protein>
<dbReference type="InterPro" id="IPR042099">
    <property type="entry name" value="ANL_N_sf"/>
</dbReference>
<keyword evidence="4" id="KW-1185">Reference proteome</keyword>
<dbReference type="PROSITE" id="PS00455">
    <property type="entry name" value="AMP_BINDING"/>
    <property type="match status" value="1"/>
</dbReference>
<dbReference type="Gene3D" id="3.30.300.30">
    <property type="match status" value="1"/>
</dbReference>
<dbReference type="Pfam" id="PF00501">
    <property type="entry name" value="AMP-binding"/>
    <property type="match status" value="1"/>
</dbReference>
<dbReference type="PANTHER" id="PTHR43767">
    <property type="entry name" value="LONG-CHAIN-FATTY-ACID--COA LIGASE"/>
    <property type="match status" value="1"/>
</dbReference>
<dbReference type="Proteomes" id="UP001601992">
    <property type="component" value="Unassembled WGS sequence"/>
</dbReference>
<dbReference type="InterPro" id="IPR000873">
    <property type="entry name" value="AMP-dep_synth/lig_dom"/>
</dbReference>
<dbReference type="InterPro" id="IPR020845">
    <property type="entry name" value="AMP-binding_CS"/>
</dbReference>
<dbReference type="RefSeq" id="WP_387403921.1">
    <property type="nucleotide sequence ID" value="NZ_JBIAQY010000004.1"/>
</dbReference>
<dbReference type="Gene3D" id="3.40.50.12780">
    <property type="entry name" value="N-terminal domain of ligase-like"/>
    <property type="match status" value="1"/>
</dbReference>
<dbReference type="InterPro" id="IPR045851">
    <property type="entry name" value="AMP-bd_C_sf"/>
</dbReference>
<evidence type="ECO:0000259" key="2">
    <source>
        <dbReference type="Pfam" id="PF13193"/>
    </source>
</evidence>
<comment type="caution">
    <text evidence="3">The sequence shown here is derived from an EMBL/GenBank/DDBJ whole genome shotgun (WGS) entry which is preliminary data.</text>
</comment>
<dbReference type="PANTHER" id="PTHR43767:SF1">
    <property type="entry name" value="NONRIBOSOMAL PEPTIDE SYNTHASE PES1 (EUROFUNG)-RELATED"/>
    <property type="match status" value="1"/>
</dbReference>
<feature type="domain" description="AMP-dependent synthetase/ligase" evidence="1">
    <location>
        <begin position="14"/>
        <end position="368"/>
    </location>
</feature>
<dbReference type="InterPro" id="IPR050237">
    <property type="entry name" value="ATP-dep_AMP-bd_enzyme"/>
</dbReference>
<dbReference type="Pfam" id="PF13193">
    <property type="entry name" value="AMP-binding_C"/>
    <property type="match status" value="1"/>
</dbReference>
<name>A0ABW6RYR4_9NOCA</name>
<evidence type="ECO:0000313" key="4">
    <source>
        <dbReference type="Proteomes" id="UP001601992"/>
    </source>
</evidence>
<reference evidence="3 4" key="1">
    <citation type="submission" date="2024-10" db="EMBL/GenBank/DDBJ databases">
        <title>The Natural Products Discovery Center: Release of the First 8490 Sequenced Strains for Exploring Actinobacteria Biosynthetic Diversity.</title>
        <authorList>
            <person name="Kalkreuter E."/>
            <person name="Kautsar S.A."/>
            <person name="Yang D."/>
            <person name="Bader C.D."/>
            <person name="Teijaro C.N."/>
            <person name="Fluegel L."/>
            <person name="Davis C.M."/>
            <person name="Simpson J.R."/>
            <person name="Lauterbach L."/>
            <person name="Steele A.D."/>
            <person name="Gui C."/>
            <person name="Meng S."/>
            <person name="Li G."/>
            <person name="Viehrig K."/>
            <person name="Ye F."/>
            <person name="Su P."/>
            <person name="Kiefer A.F."/>
            <person name="Nichols A."/>
            <person name="Cepeda A.J."/>
            <person name="Yan W."/>
            <person name="Fan B."/>
            <person name="Jiang Y."/>
            <person name="Adhikari A."/>
            <person name="Zheng C.-J."/>
            <person name="Schuster L."/>
            <person name="Cowan T.M."/>
            <person name="Smanski M.J."/>
            <person name="Chevrette M.G."/>
            <person name="De Carvalho L.P.S."/>
            <person name="Shen B."/>
        </authorList>
    </citation>
    <scope>NUCLEOTIDE SEQUENCE [LARGE SCALE GENOMIC DNA]</scope>
    <source>
        <strain evidence="3 4">NPDC002593</strain>
    </source>
</reference>
<feature type="domain" description="AMP-binding enzyme C-terminal" evidence="2">
    <location>
        <begin position="420"/>
        <end position="489"/>
    </location>
</feature>
<gene>
    <name evidence="3" type="ORF">ACFYXQ_15460</name>
</gene>
<evidence type="ECO:0000313" key="3">
    <source>
        <dbReference type="EMBL" id="MFF3569170.1"/>
    </source>
</evidence>
<dbReference type="SUPFAM" id="SSF56801">
    <property type="entry name" value="Acetyl-CoA synthetase-like"/>
    <property type="match status" value="1"/>
</dbReference>
<sequence length="523" mass="55647">MNRFANFGHAVLTAQRDRDPDGTALTFAGRDRFSYAELDARVNRRAHALIAAGLAPGERVATLLDSPLAVVEVYLAQAKSGMVLMALNPYWDPDVLAAVVTRGAASAFVYGARFDELVAQLRPRLPEIRRWIRVGGPGTDAVDLDDLTALATEDPPQIACGGDELLALYFTSGSTGLPKAVAHTHSSALATAERLWLDVPLGRGAVVGTGPIIWGIGFVAVAAPALAGGARLALEESFGPDAFLESVPRERITHISVTPSFFSELLSTDAHASADLNSLRVALLGGEPLLPAMQQRIRQRFPQLALYGYFGQTEAPYSAIARRDLVPENVVGWARSGTAVRVVDQDGRRVVGQSGEIQISGPHVMTGYDGQPEATDGALRDGWFIGGDLGILDEQGRLSVLGRKTDAVLRGGRFIAPLPIEDAATGIDDVAEAVVVGLPAEASEQTMLLVVSPKLGTSLDPDKVAGALADRLPTDDLPDLVVIADSMPHADDGSGGRGKLLRREVRQRWGHLVEQAPEQRSRI</sequence>
<organism evidence="3 4">
    <name type="scientific">Nocardia jiangxiensis</name>
    <dbReference type="NCBI Taxonomy" id="282685"/>
    <lineage>
        <taxon>Bacteria</taxon>
        <taxon>Bacillati</taxon>
        <taxon>Actinomycetota</taxon>
        <taxon>Actinomycetes</taxon>
        <taxon>Mycobacteriales</taxon>
        <taxon>Nocardiaceae</taxon>
        <taxon>Nocardia</taxon>
    </lineage>
</organism>